<proteinExistence type="predicted"/>
<dbReference type="GeneID" id="24165197"/>
<organism evidence="1 2">
    <name type="scientific">Coccidioides immitis (strain RS)</name>
    <name type="common">Valley fever fungus</name>
    <dbReference type="NCBI Taxonomy" id="246410"/>
    <lineage>
        <taxon>Eukaryota</taxon>
        <taxon>Fungi</taxon>
        <taxon>Dikarya</taxon>
        <taxon>Ascomycota</taxon>
        <taxon>Pezizomycotina</taxon>
        <taxon>Eurotiomycetes</taxon>
        <taxon>Eurotiomycetidae</taxon>
        <taxon>Onygenales</taxon>
        <taxon>Onygenaceae</taxon>
        <taxon>Coccidioides</taxon>
    </lineage>
</organism>
<dbReference type="RefSeq" id="XP_001239420.2">
    <property type="nucleotide sequence ID" value="XM_001239419.2"/>
</dbReference>
<dbReference type="KEGG" id="cim:CIMG_13570"/>
<dbReference type="EMBL" id="GG704915">
    <property type="protein sequence ID" value="EAS27837.3"/>
    <property type="molecule type" value="Genomic_DNA"/>
</dbReference>
<dbReference type="Proteomes" id="UP000001261">
    <property type="component" value="Unassembled WGS sequence"/>
</dbReference>
<sequence length="93" mass="10478">MAHFPPMQNLRSQLTNYSTKYSLRRSPNQETHLWRSCEVITIGGVKGEVVRDKGGLRGCRAQEAFKVNAQLDTRELLKLGGIESSLFSKPTRS</sequence>
<reference evidence="2" key="1">
    <citation type="journal article" date="2009" name="Genome Res.">
        <title>Comparative genomic analyses of the human fungal pathogens Coccidioides and their relatives.</title>
        <authorList>
            <person name="Sharpton T.J."/>
            <person name="Stajich J.E."/>
            <person name="Rounsley S.D."/>
            <person name="Gardner M.J."/>
            <person name="Wortman J.R."/>
            <person name="Jordar V.S."/>
            <person name="Maiti R."/>
            <person name="Kodira C.D."/>
            <person name="Neafsey D.E."/>
            <person name="Zeng Q."/>
            <person name="Hung C.-Y."/>
            <person name="McMahan C."/>
            <person name="Muszewska A."/>
            <person name="Grynberg M."/>
            <person name="Mandel M.A."/>
            <person name="Kellner E.M."/>
            <person name="Barker B.M."/>
            <person name="Galgiani J.N."/>
            <person name="Orbach M.J."/>
            <person name="Kirkland T.N."/>
            <person name="Cole G.T."/>
            <person name="Henn M.R."/>
            <person name="Birren B.W."/>
            <person name="Taylor J.W."/>
        </authorList>
    </citation>
    <scope>NUCLEOTIDE SEQUENCE [LARGE SCALE GENOMIC DNA]</scope>
    <source>
        <strain evidence="2">RS</strain>
    </source>
</reference>
<dbReference type="AlphaFoldDB" id="J3K1I0"/>
<dbReference type="VEuPathDB" id="FungiDB:CIMG_13570"/>
<gene>
    <name evidence="1" type="ORF">CIMG_13570</name>
</gene>
<evidence type="ECO:0000313" key="2">
    <source>
        <dbReference type="Proteomes" id="UP000001261"/>
    </source>
</evidence>
<accession>J3K1I0</accession>
<name>J3K1I0_COCIM</name>
<keyword evidence="2" id="KW-1185">Reference proteome</keyword>
<evidence type="ECO:0000313" key="1">
    <source>
        <dbReference type="EMBL" id="EAS27837.3"/>
    </source>
</evidence>
<reference evidence="2" key="2">
    <citation type="journal article" date="2010" name="Genome Res.">
        <title>Population genomic sequencing of Coccidioides fungi reveals recent hybridization and transposon control.</title>
        <authorList>
            <person name="Neafsey D.E."/>
            <person name="Barker B.M."/>
            <person name="Sharpton T.J."/>
            <person name="Stajich J.E."/>
            <person name="Park D.J."/>
            <person name="Whiston E."/>
            <person name="Hung C.-Y."/>
            <person name="McMahan C."/>
            <person name="White J."/>
            <person name="Sykes S."/>
            <person name="Heiman D."/>
            <person name="Young S."/>
            <person name="Zeng Q."/>
            <person name="Abouelleil A."/>
            <person name="Aftuck L."/>
            <person name="Bessette D."/>
            <person name="Brown A."/>
            <person name="FitzGerald M."/>
            <person name="Lui A."/>
            <person name="Macdonald J.P."/>
            <person name="Priest M."/>
            <person name="Orbach M.J."/>
            <person name="Galgiani J.N."/>
            <person name="Kirkland T.N."/>
            <person name="Cole G.T."/>
            <person name="Birren B.W."/>
            <person name="Henn M.R."/>
            <person name="Taylor J.W."/>
            <person name="Rounsley S.D."/>
        </authorList>
    </citation>
    <scope>GENOME REANNOTATION</scope>
    <source>
        <strain evidence="2">RS</strain>
    </source>
</reference>
<protein>
    <submittedName>
        <fullName evidence="1">Uncharacterized protein</fullName>
    </submittedName>
</protein>
<dbReference type="InParanoid" id="J3K1I0"/>